<keyword evidence="3 5" id="KW-0175">Coiled coil</keyword>
<dbReference type="Gene3D" id="1.10.555.10">
    <property type="entry name" value="Rho GTPase activation protein"/>
    <property type="match status" value="1"/>
</dbReference>
<dbReference type="PROSITE" id="PS50002">
    <property type="entry name" value="SH3"/>
    <property type="match status" value="1"/>
</dbReference>
<feature type="domain" description="Rho-GAP" evidence="8">
    <location>
        <begin position="443"/>
        <end position="629"/>
    </location>
</feature>
<dbReference type="SMART" id="SM00326">
    <property type="entry name" value="SH3"/>
    <property type="match status" value="1"/>
</dbReference>
<organism evidence="10 11">
    <name type="scientific">Engystomops pustulosus</name>
    <name type="common">Tungara frog</name>
    <name type="synonym">Physalaemus pustulosus</name>
    <dbReference type="NCBI Taxonomy" id="76066"/>
    <lineage>
        <taxon>Eukaryota</taxon>
        <taxon>Metazoa</taxon>
        <taxon>Chordata</taxon>
        <taxon>Craniata</taxon>
        <taxon>Vertebrata</taxon>
        <taxon>Euteleostomi</taxon>
        <taxon>Amphibia</taxon>
        <taxon>Batrachia</taxon>
        <taxon>Anura</taxon>
        <taxon>Neobatrachia</taxon>
        <taxon>Hyloidea</taxon>
        <taxon>Leptodactylidae</taxon>
        <taxon>Leiuperinae</taxon>
        <taxon>Engystomops</taxon>
    </lineage>
</organism>
<dbReference type="FunFam" id="2.30.30.40:FF:000136">
    <property type="entry name" value="Rho GTPase activating protein 4"/>
    <property type="match status" value="1"/>
</dbReference>
<dbReference type="InterPro" id="IPR036028">
    <property type="entry name" value="SH3-like_dom_sf"/>
</dbReference>
<feature type="compositionally biased region" description="Polar residues" evidence="6">
    <location>
        <begin position="832"/>
        <end position="843"/>
    </location>
</feature>
<dbReference type="Gene3D" id="2.30.30.40">
    <property type="entry name" value="SH3 Domains"/>
    <property type="match status" value="1"/>
</dbReference>
<dbReference type="SUPFAM" id="SSF48350">
    <property type="entry name" value="GTPase activation domain, GAP"/>
    <property type="match status" value="1"/>
</dbReference>
<keyword evidence="11" id="KW-1185">Reference proteome</keyword>
<feature type="region of interest" description="Disordered" evidence="6">
    <location>
        <begin position="1"/>
        <end position="20"/>
    </location>
</feature>
<dbReference type="PROSITE" id="PS51741">
    <property type="entry name" value="F_BAR"/>
    <property type="match status" value="1"/>
</dbReference>
<evidence type="ECO:0000256" key="6">
    <source>
        <dbReference type="SAM" id="MobiDB-lite"/>
    </source>
</evidence>
<dbReference type="PROSITE" id="PS50238">
    <property type="entry name" value="RHOGAP"/>
    <property type="match status" value="1"/>
</dbReference>
<dbReference type="EMBL" id="WNYA01000010">
    <property type="protein sequence ID" value="KAG8554366.1"/>
    <property type="molecule type" value="Genomic_DNA"/>
</dbReference>
<dbReference type="CDD" id="cd07656">
    <property type="entry name" value="F-BAR_srGAP"/>
    <property type="match status" value="1"/>
</dbReference>
<name>A0AAV6ZZ08_ENGPU</name>
<reference evidence="10" key="1">
    <citation type="thesis" date="2020" institute="ProQuest LLC" country="789 East Eisenhower Parkway, Ann Arbor, MI, USA">
        <title>Comparative Genomics and Chromosome Evolution.</title>
        <authorList>
            <person name="Mudd A.B."/>
        </authorList>
    </citation>
    <scope>NUCLEOTIDE SEQUENCE</scope>
    <source>
        <strain evidence="10">237g6f4</strain>
        <tissue evidence="10">Blood</tissue>
    </source>
</reference>
<dbReference type="InterPro" id="IPR027267">
    <property type="entry name" value="AH/BAR_dom_sf"/>
</dbReference>
<dbReference type="Pfam" id="PF00620">
    <property type="entry name" value="RhoGAP"/>
    <property type="match status" value="1"/>
</dbReference>
<evidence type="ECO:0000256" key="3">
    <source>
        <dbReference type="ARBA" id="ARBA00023054"/>
    </source>
</evidence>
<feature type="compositionally biased region" description="Basic and acidic residues" evidence="6">
    <location>
        <begin position="820"/>
        <end position="829"/>
    </location>
</feature>
<dbReference type="SUPFAM" id="SSF103657">
    <property type="entry name" value="BAR/IMD domain-like"/>
    <property type="match status" value="1"/>
</dbReference>
<protein>
    <submittedName>
        <fullName evidence="10">Uncharacterized protein</fullName>
    </submittedName>
</protein>
<comment type="caution">
    <text evidence="10">The sequence shown here is derived from an EMBL/GenBank/DDBJ whole genome shotgun (WGS) entry which is preliminary data.</text>
</comment>
<keyword evidence="1 4" id="KW-0728">SH3 domain</keyword>
<evidence type="ECO:0000256" key="5">
    <source>
        <dbReference type="PROSITE-ProRule" id="PRU01077"/>
    </source>
</evidence>
<dbReference type="SUPFAM" id="SSF50044">
    <property type="entry name" value="SH3-domain"/>
    <property type="match status" value="1"/>
</dbReference>
<dbReference type="SMART" id="SM00055">
    <property type="entry name" value="FCH"/>
    <property type="match status" value="1"/>
</dbReference>
<feature type="region of interest" description="Disordered" evidence="6">
    <location>
        <begin position="769"/>
        <end position="788"/>
    </location>
</feature>
<proteinExistence type="predicted"/>
<feature type="region of interest" description="Disordered" evidence="6">
    <location>
        <begin position="369"/>
        <end position="394"/>
    </location>
</feature>
<feature type="region of interest" description="Disordered" evidence="6">
    <location>
        <begin position="873"/>
        <end position="919"/>
    </location>
</feature>
<dbReference type="Gene3D" id="1.20.1270.60">
    <property type="entry name" value="Arfaptin homology (AH) domain/BAR domain"/>
    <property type="match status" value="1"/>
</dbReference>
<evidence type="ECO:0000256" key="1">
    <source>
        <dbReference type="ARBA" id="ARBA00022443"/>
    </source>
</evidence>
<evidence type="ECO:0000259" key="9">
    <source>
        <dbReference type="PROSITE" id="PS51741"/>
    </source>
</evidence>
<dbReference type="Proteomes" id="UP000824782">
    <property type="component" value="Unassembled WGS sequence"/>
</dbReference>
<evidence type="ECO:0000313" key="10">
    <source>
        <dbReference type="EMBL" id="KAG8554366.1"/>
    </source>
</evidence>
<dbReference type="FunFam" id="1.20.1270.60:FF:000006">
    <property type="entry name" value="SLIT-ROBO Rho GTPase-activating protein 1 isoform 2"/>
    <property type="match status" value="1"/>
</dbReference>
<evidence type="ECO:0000313" key="11">
    <source>
        <dbReference type="Proteomes" id="UP000824782"/>
    </source>
</evidence>
<dbReference type="Pfam" id="PF00018">
    <property type="entry name" value="SH3_1"/>
    <property type="match status" value="1"/>
</dbReference>
<evidence type="ECO:0000259" key="7">
    <source>
        <dbReference type="PROSITE" id="PS50002"/>
    </source>
</evidence>
<dbReference type="InterPro" id="IPR051627">
    <property type="entry name" value="SLIT-ROBO_RhoGAP"/>
</dbReference>
<accession>A0AAV6ZZ08</accession>
<dbReference type="SMART" id="SM00324">
    <property type="entry name" value="RhoGAP"/>
    <property type="match status" value="1"/>
</dbReference>
<keyword evidence="2" id="KW-0343">GTPase activation</keyword>
<dbReference type="GO" id="GO:0005096">
    <property type="term" value="F:GTPase activator activity"/>
    <property type="evidence" value="ECO:0007669"/>
    <property type="project" value="UniProtKB-KW"/>
</dbReference>
<dbReference type="CDD" id="cd04383">
    <property type="entry name" value="RhoGAP_srGAP"/>
    <property type="match status" value="1"/>
</dbReference>
<feature type="compositionally biased region" description="Low complexity" evidence="6">
    <location>
        <begin position="372"/>
        <end position="385"/>
    </location>
</feature>
<feature type="domain" description="SH3" evidence="7">
    <location>
        <begin position="678"/>
        <end position="737"/>
    </location>
</feature>
<dbReference type="GO" id="GO:0007165">
    <property type="term" value="P:signal transduction"/>
    <property type="evidence" value="ECO:0007669"/>
    <property type="project" value="InterPro"/>
</dbReference>
<dbReference type="InterPro" id="IPR031160">
    <property type="entry name" value="F_BAR_dom"/>
</dbReference>
<dbReference type="InterPro" id="IPR001452">
    <property type="entry name" value="SH3_domain"/>
</dbReference>
<feature type="compositionally biased region" description="Basic and acidic residues" evidence="6">
    <location>
        <begin position="10"/>
        <end position="20"/>
    </location>
</feature>
<dbReference type="PANTHER" id="PTHR14166">
    <property type="entry name" value="SLIT-ROBO RHO GTPASE ACTIVATING PROTEIN"/>
    <property type="match status" value="1"/>
</dbReference>
<feature type="compositionally biased region" description="Basic and acidic residues" evidence="6">
    <location>
        <begin position="179"/>
        <end position="191"/>
    </location>
</feature>
<feature type="region of interest" description="Disordered" evidence="6">
    <location>
        <begin position="820"/>
        <end position="843"/>
    </location>
</feature>
<feature type="domain" description="F-BAR" evidence="9">
    <location>
        <begin position="17"/>
        <end position="310"/>
    </location>
</feature>
<gene>
    <name evidence="10" type="ORF">GDO81_003773</name>
</gene>
<sequence length="919" mass="104011">MASHGKPRKDRTADYESQFKEIRSQLNEQGKCIDSQVEHRQQLLQDLSEFLRRKAEINLEYSRSLEKLCDRFSAKIRNSKEHQRKEQPLLSPVNCLYMILNHTRQESRDYAALNDVYSSHLIPRLTHTGEDLVRLTKKSKDIGAQQQEDLMKLVSELQGAMKSYQLYHNDCLNSEHKLREAEKQDEKRTGKVSEQTASSPVAERGPRRSSLKKSERLVEKRLKKYLENSQKCTKARNEYLINLNTVNSNLNNYYINDISDLIDCCDLGFHLSLGKTLRVYLQAEERVQTSRQQGLQAIEGAVDNLDALADKNKMMEMRSDAFCPPARFEFQPHEGDEVNKTLKATLQSLLELIGADDFDLSDAFQSSQSTESLKSTGSDTSSKTSTAKRRANQQDTETFYVTKLQKYLAGRSTICKLQAKRDRLKEAIDKAAESHSQISGRRRYLSRAQSSGEAIPRVVSSCIRFINLHGLQHEGIFRVPGSQVQVNEIRSAFERGEDPLDSSYTGNDVDSVAGVLKLYFRGLEKPLFPNDMFNELLYSLQLESQERVLHLKKLVSQLPPTVTLVLRYLFAFLNHLSQYSDENMMDPYNLAVCFGPTLVSIPEGQDPVSVQAHVNEVVKTIIIFQERIFPGPAELEGPVYEKCMTVEEDEEYCDPLALTIEESDQEMQQDMAISEDELDTVEAFAKFDYSARTPQELSFKKGETIVLHSKASGDWWRGESAGVRGLVPHKYINIPEGSEKKLEQRALKKEGEASTAVTPEDVLMEPSRLRVNSDSACSPRKRSEGSPIRKINPFMEAPRIPFPMPGHSVPRLLGHIERIPGDRRNHMDGTPKGTSAMKTWQSDRQGIEVDKDVTKNMDSVFKELLGKTALKHVVPEEASEPTKTGKARETRSNAPSACEPVRGSPAGKKGLQGRAVFRR</sequence>
<dbReference type="InterPro" id="IPR000198">
    <property type="entry name" value="RhoGAP_dom"/>
</dbReference>
<feature type="region of interest" description="Disordered" evidence="6">
    <location>
        <begin position="179"/>
        <end position="214"/>
    </location>
</feature>
<dbReference type="InterPro" id="IPR001060">
    <property type="entry name" value="FCH_dom"/>
</dbReference>
<dbReference type="AlphaFoldDB" id="A0AAV6ZZ08"/>
<dbReference type="FunFam" id="1.10.555.10:FF:000010">
    <property type="entry name" value="SLIT-ROBO Rho GTPase-activating protein 1 isoform 2"/>
    <property type="match status" value="1"/>
</dbReference>
<dbReference type="Pfam" id="PF00611">
    <property type="entry name" value="FCH"/>
    <property type="match status" value="1"/>
</dbReference>
<evidence type="ECO:0000256" key="2">
    <source>
        <dbReference type="ARBA" id="ARBA00022468"/>
    </source>
</evidence>
<dbReference type="InterPro" id="IPR008936">
    <property type="entry name" value="Rho_GTPase_activation_prot"/>
</dbReference>
<evidence type="ECO:0000259" key="8">
    <source>
        <dbReference type="PROSITE" id="PS50238"/>
    </source>
</evidence>
<evidence type="ECO:0000256" key="4">
    <source>
        <dbReference type="PROSITE-ProRule" id="PRU00192"/>
    </source>
</evidence>